<dbReference type="Gramene" id="OBART08G03180.1">
    <property type="protein sequence ID" value="OBART08G03180.1"/>
    <property type="gene ID" value="OBART08G03180"/>
</dbReference>
<dbReference type="EnsemblPlants" id="OBART08G03180.1">
    <property type="protein sequence ID" value="OBART08G03180.1"/>
    <property type="gene ID" value="OBART08G03180"/>
</dbReference>
<accession>A0A0D3GWF6</accession>
<reference evidence="2" key="1">
    <citation type="journal article" date="2009" name="Rice">
        <title>De Novo Next Generation Sequencing of Plant Genomes.</title>
        <authorList>
            <person name="Rounsley S."/>
            <person name="Marri P.R."/>
            <person name="Yu Y."/>
            <person name="He R."/>
            <person name="Sisneros N."/>
            <person name="Goicoechea J.L."/>
            <person name="Lee S.J."/>
            <person name="Angelova A."/>
            <person name="Kudrna D."/>
            <person name="Luo M."/>
            <person name="Affourtit J."/>
            <person name="Desany B."/>
            <person name="Knight J."/>
            <person name="Niazi F."/>
            <person name="Egholm M."/>
            <person name="Wing R.A."/>
        </authorList>
    </citation>
    <scope>NUCLEOTIDE SEQUENCE [LARGE SCALE GENOMIC DNA]</scope>
    <source>
        <strain evidence="2">cv. IRGC 105608</strain>
    </source>
</reference>
<proteinExistence type="predicted"/>
<dbReference type="HOGENOM" id="CLU_1996108_0_0_1"/>
<evidence type="ECO:0000313" key="3">
    <source>
        <dbReference type="Proteomes" id="UP000026960"/>
    </source>
</evidence>
<feature type="region of interest" description="Disordered" evidence="1">
    <location>
        <begin position="6"/>
        <end position="34"/>
    </location>
</feature>
<keyword evidence="3" id="KW-1185">Reference proteome</keyword>
<sequence length="125" mass="13462">MRVCRCSDRTVAPPPASTAPPSHLSSSPIPAVSVTPPSSRHRLLALRYPSRLLAPTPLARIIPVQPATPTAPLATTTTVFSLCPAQVTGEKERAQCVFLGQALPEFLFPRPAHDTLGHRLASRRR</sequence>
<reference evidence="2" key="2">
    <citation type="submission" date="2015-03" db="UniProtKB">
        <authorList>
            <consortium name="EnsemblPlants"/>
        </authorList>
    </citation>
    <scope>IDENTIFICATION</scope>
</reference>
<organism evidence="2">
    <name type="scientific">Oryza barthii</name>
    <dbReference type="NCBI Taxonomy" id="65489"/>
    <lineage>
        <taxon>Eukaryota</taxon>
        <taxon>Viridiplantae</taxon>
        <taxon>Streptophyta</taxon>
        <taxon>Embryophyta</taxon>
        <taxon>Tracheophyta</taxon>
        <taxon>Spermatophyta</taxon>
        <taxon>Magnoliopsida</taxon>
        <taxon>Liliopsida</taxon>
        <taxon>Poales</taxon>
        <taxon>Poaceae</taxon>
        <taxon>BOP clade</taxon>
        <taxon>Oryzoideae</taxon>
        <taxon>Oryzeae</taxon>
        <taxon>Oryzinae</taxon>
        <taxon>Oryza</taxon>
    </lineage>
</organism>
<feature type="compositionally biased region" description="Low complexity" evidence="1">
    <location>
        <begin position="19"/>
        <end position="28"/>
    </location>
</feature>
<name>A0A0D3GWF6_9ORYZ</name>
<evidence type="ECO:0000256" key="1">
    <source>
        <dbReference type="SAM" id="MobiDB-lite"/>
    </source>
</evidence>
<protein>
    <submittedName>
        <fullName evidence="2">Uncharacterized protein</fullName>
    </submittedName>
</protein>
<dbReference type="Proteomes" id="UP000026960">
    <property type="component" value="Chromosome 8"/>
</dbReference>
<dbReference type="PaxDb" id="65489-OBART08G03180.1"/>
<dbReference type="AlphaFoldDB" id="A0A0D3GWF6"/>
<evidence type="ECO:0000313" key="2">
    <source>
        <dbReference type="EnsemblPlants" id="OBART08G03180.1"/>
    </source>
</evidence>